<dbReference type="AlphaFoldDB" id="A0AAV2Z3W5"/>
<evidence type="ECO:0000313" key="2">
    <source>
        <dbReference type="EMBL" id="DBA00976.1"/>
    </source>
</evidence>
<protein>
    <recommendedName>
        <fullName evidence="4">BZIP domain-containing protein</fullName>
    </recommendedName>
</protein>
<evidence type="ECO:0000256" key="1">
    <source>
        <dbReference type="SAM" id="MobiDB-lite"/>
    </source>
</evidence>
<dbReference type="EMBL" id="DAKRPA010000055">
    <property type="protein sequence ID" value="DBA00976.1"/>
    <property type="molecule type" value="Genomic_DNA"/>
</dbReference>
<reference evidence="2" key="2">
    <citation type="journal article" date="2023" name="Microbiol Resour">
        <title>Decontamination and Annotation of the Draft Genome Sequence of the Oomycete Lagenidium giganteum ARSEF 373.</title>
        <authorList>
            <person name="Morgan W.R."/>
            <person name="Tartar A."/>
        </authorList>
    </citation>
    <scope>NUCLEOTIDE SEQUENCE</scope>
    <source>
        <strain evidence="2">ARSEF 373</strain>
    </source>
</reference>
<feature type="compositionally biased region" description="Basic residues" evidence="1">
    <location>
        <begin position="137"/>
        <end position="152"/>
    </location>
</feature>
<evidence type="ECO:0008006" key="4">
    <source>
        <dbReference type="Google" id="ProtNLM"/>
    </source>
</evidence>
<accession>A0AAV2Z3W5</accession>
<keyword evidence="3" id="KW-1185">Reference proteome</keyword>
<name>A0AAV2Z3W5_9STRA</name>
<feature type="region of interest" description="Disordered" evidence="1">
    <location>
        <begin position="81"/>
        <end position="156"/>
    </location>
</feature>
<evidence type="ECO:0000313" key="3">
    <source>
        <dbReference type="Proteomes" id="UP001146120"/>
    </source>
</evidence>
<gene>
    <name evidence="2" type="ORF">N0F65_006237</name>
</gene>
<dbReference type="CDD" id="cd14686">
    <property type="entry name" value="bZIP"/>
    <property type="match status" value="1"/>
</dbReference>
<dbReference type="Proteomes" id="UP001146120">
    <property type="component" value="Unassembled WGS sequence"/>
</dbReference>
<organism evidence="2 3">
    <name type="scientific">Lagenidium giganteum</name>
    <dbReference type="NCBI Taxonomy" id="4803"/>
    <lineage>
        <taxon>Eukaryota</taxon>
        <taxon>Sar</taxon>
        <taxon>Stramenopiles</taxon>
        <taxon>Oomycota</taxon>
        <taxon>Peronosporomycetes</taxon>
        <taxon>Pythiales</taxon>
        <taxon>Pythiaceae</taxon>
    </lineage>
</organism>
<sequence length="868" mass="98112">MSANGGWAPNDQDHEFLFAQEMATMLPTTSLMFNMSDLMEQAPRIMSPPMQFSVQPASDLNALDATFDELDMMFLTQPCSLTSDDGNSSDSRTTTPSPYSSPASNDTSRAGDSSPEASSPSTPMSNSAEPADPQERRRQRMAMHARAKRSRKKNEMTTLREQVTHLTSHLELLRARHQQLRQSSSLAAWEEKAMAQRCKRRQAELLNAQLRQALMVQDGFVFDLKTCFSSAPVFSREMKVRELLHTYTHLGTNAAARRRDYESICTNAKLDMALELVRQETLPIRVLAPHLSTSNWSGRGQFGSTHKVVYSFKEKDVSKVFEAAVCALRGAGSPWPEYDQVVANAETIDAPADNIYYGAATAHYKRKHPTAGAMDSVIVESRSIVYYRMTESHGIVVWDYVDVDDLFPMSIESHVVRQVVGILFVSREMCDDGVQRLVCRMICDKVHTVNIPTAASQQFSCTKDDARRSCSSALYSFLDSVVNSPDHVEMPDMCHTTNANMKFSRLRDGAEAWQIALTTREPGLSALEIALKRTTLLQLRSRLPMHGSSGLWQEQALMERHKLARAQQDNQRLREAVFQHHGVTQVLQSAFSSAPVFDKTLQLIELFHSFTHLGKRPARRREWLTGLRTRAKLDMAAQMLRRETQHIDPTSPFISTQNWTRSNCFGSIQRGVYAFDNADVGPIFDTACKELFLVSSTWPRYREVDSQTQVIDQLDDDVMYQQTVVRYQYAPAHSGRNHDDHDDQNEVLVVDVPGVFVVRLSNTYGLVLRDFVDVDDLFPVSTVSNIRREMVGILLVCLEQCDDGVQRVVCRMICNKRHVHLGEHPSRESVRFQATKDDRDLGCAMALFTRLRRAVLEQSGARDQPQNH</sequence>
<feature type="compositionally biased region" description="Low complexity" evidence="1">
    <location>
        <begin position="88"/>
        <end position="104"/>
    </location>
</feature>
<comment type="caution">
    <text evidence="2">The sequence shown here is derived from an EMBL/GenBank/DDBJ whole genome shotgun (WGS) entry which is preliminary data.</text>
</comment>
<reference evidence="2" key="1">
    <citation type="submission" date="2022-11" db="EMBL/GenBank/DDBJ databases">
        <authorList>
            <person name="Morgan W.R."/>
            <person name="Tartar A."/>
        </authorList>
    </citation>
    <scope>NUCLEOTIDE SEQUENCE</scope>
    <source>
        <strain evidence="2">ARSEF 373</strain>
    </source>
</reference>
<proteinExistence type="predicted"/>
<feature type="compositionally biased region" description="Polar residues" evidence="1">
    <location>
        <begin position="105"/>
        <end position="128"/>
    </location>
</feature>